<dbReference type="SMART" id="SM00257">
    <property type="entry name" value="LysM"/>
    <property type="match status" value="2"/>
</dbReference>
<evidence type="ECO:0000256" key="1">
    <source>
        <dbReference type="SAM" id="SignalP"/>
    </source>
</evidence>
<name>A0A1B7LIK7_9FIRM</name>
<dbReference type="EMBL" id="LYVF01000013">
    <property type="protein sequence ID" value="OAT86397.1"/>
    <property type="molecule type" value="Genomic_DNA"/>
</dbReference>
<proteinExistence type="predicted"/>
<feature type="domain" description="LysM" evidence="2">
    <location>
        <begin position="29"/>
        <end position="72"/>
    </location>
</feature>
<evidence type="ECO:0000313" key="3">
    <source>
        <dbReference type="EMBL" id="OAT86397.1"/>
    </source>
</evidence>
<dbReference type="Gene3D" id="1.10.10.2520">
    <property type="entry name" value="Cell wall hydrolase SleB, domain 1"/>
    <property type="match status" value="1"/>
</dbReference>
<sequence>MRSLSFSLRCALATVAAFLLLPAGIALAATCVVNPGDSLYTISCCHGTTVEALRSANGLTTDMIYPGQKLIIPGENSSRSSVQESRYTVQPGDTLYSIGRRYGVDYQSIINANGLSGTSLYPGQTLLIPAAGSGRGTAGPAQVSRGALFRGPVSYDRSDFDLLARLITAEADNQSFTTQVAVGAVVLNRARSDIFPHSIPGVIYQVDDTGSYQFEPVLNGWINRPASLQAQKAALAALNGEDPTHGALYFFDSWVTNPWLQSRPNKQCLDDFTFTS</sequence>
<dbReference type="RefSeq" id="WP_066666126.1">
    <property type="nucleotide sequence ID" value="NZ_LYVF01000013.1"/>
</dbReference>
<dbReference type="PROSITE" id="PS51782">
    <property type="entry name" value="LYSM"/>
    <property type="match status" value="2"/>
</dbReference>
<dbReference type="SUPFAM" id="SSF54106">
    <property type="entry name" value="LysM domain"/>
    <property type="match status" value="2"/>
</dbReference>
<feature type="chain" id="PRO_5008596953" evidence="1">
    <location>
        <begin position="29"/>
        <end position="276"/>
    </location>
</feature>
<keyword evidence="4" id="KW-1185">Reference proteome</keyword>
<dbReference type="InterPro" id="IPR011105">
    <property type="entry name" value="Cell_wall_hydrolase_SleB"/>
</dbReference>
<reference evidence="3 4" key="1">
    <citation type="submission" date="2016-04" db="EMBL/GenBank/DDBJ databases">
        <authorList>
            <person name="Evans L.H."/>
            <person name="Alamgir A."/>
            <person name="Owens N."/>
            <person name="Weber N.D."/>
            <person name="Virtaneva K."/>
            <person name="Barbian K."/>
            <person name="Babar A."/>
            <person name="Rosenke K."/>
        </authorList>
    </citation>
    <scope>NUCLEOTIDE SEQUENCE [LARGE SCALE GENOMIC DNA]</scope>
    <source>
        <strain evidence="3 4">LMa1</strain>
    </source>
</reference>
<dbReference type="GO" id="GO:0008932">
    <property type="term" value="F:lytic endotransglycosylase activity"/>
    <property type="evidence" value="ECO:0007669"/>
    <property type="project" value="TreeGrafter"/>
</dbReference>
<feature type="domain" description="LysM" evidence="2">
    <location>
        <begin position="85"/>
        <end position="128"/>
    </location>
</feature>
<evidence type="ECO:0000313" key="4">
    <source>
        <dbReference type="Proteomes" id="UP000078532"/>
    </source>
</evidence>
<dbReference type="PANTHER" id="PTHR33734">
    <property type="entry name" value="LYSM DOMAIN-CONTAINING GPI-ANCHORED PROTEIN 2"/>
    <property type="match status" value="1"/>
</dbReference>
<comment type="caution">
    <text evidence="3">The sequence shown here is derived from an EMBL/GenBank/DDBJ whole genome shotgun (WGS) entry which is preliminary data.</text>
</comment>
<dbReference type="CDD" id="cd00118">
    <property type="entry name" value="LysM"/>
    <property type="match status" value="2"/>
</dbReference>
<dbReference type="InterPro" id="IPR018392">
    <property type="entry name" value="LysM"/>
</dbReference>
<evidence type="ECO:0000259" key="2">
    <source>
        <dbReference type="PROSITE" id="PS51782"/>
    </source>
</evidence>
<dbReference type="Gene3D" id="3.10.350.10">
    <property type="entry name" value="LysM domain"/>
    <property type="match status" value="2"/>
</dbReference>
<feature type="signal peptide" evidence="1">
    <location>
        <begin position="1"/>
        <end position="28"/>
    </location>
</feature>
<accession>A0A1B7LIK7</accession>
<keyword evidence="3" id="KW-0378">Hydrolase</keyword>
<gene>
    <name evidence="3" type="ORF">A6M21_02925</name>
</gene>
<organism evidence="3 4">
    <name type="scientific">Desulfotomaculum copahuensis</name>
    <dbReference type="NCBI Taxonomy" id="1838280"/>
    <lineage>
        <taxon>Bacteria</taxon>
        <taxon>Bacillati</taxon>
        <taxon>Bacillota</taxon>
        <taxon>Clostridia</taxon>
        <taxon>Eubacteriales</taxon>
        <taxon>Desulfotomaculaceae</taxon>
        <taxon>Desulfotomaculum</taxon>
    </lineage>
</organism>
<dbReference type="OrthoDB" id="9785345at2"/>
<dbReference type="PANTHER" id="PTHR33734:SF22">
    <property type="entry name" value="MEMBRANE-BOUND LYTIC MUREIN TRANSGLYCOSYLASE D"/>
    <property type="match status" value="1"/>
</dbReference>
<dbReference type="InterPro" id="IPR036779">
    <property type="entry name" value="LysM_dom_sf"/>
</dbReference>
<keyword evidence="1" id="KW-0732">Signal</keyword>
<dbReference type="Pfam" id="PF01476">
    <property type="entry name" value="LysM"/>
    <property type="match status" value="2"/>
</dbReference>
<dbReference type="Pfam" id="PF07486">
    <property type="entry name" value="Hydrolase_2"/>
    <property type="match status" value="1"/>
</dbReference>
<dbReference type="InterPro" id="IPR042047">
    <property type="entry name" value="SleB_dom1"/>
</dbReference>
<dbReference type="STRING" id="1838280.A6M21_02925"/>
<dbReference type="GO" id="GO:0016787">
    <property type="term" value="F:hydrolase activity"/>
    <property type="evidence" value="ECO:0007669"/>
    <property type="project" value="UniProtKB-KW"/>
</dbReference>
<protein>
    <submittedName>
        <fullName evidence="3">Cell wall hydrolase</fullName>
    </submittedName>
</protein>
<dbReference type="AlphaFoldDB" id="A0A1B7LIK7"/>
<dbReference type="Proteomes" id="UP000078532">
    <property type="component" value="Unassembled WGS sequence"/>
</dbReference>